<comment type="caution">
    <text evidence="7">The sequence shown here is derived from an EMBL/GenBank/DDBJ whole genome shotgun (WGS) entry which is preliminary data.</text>
</comment>
<dbReference type="PANTHER" id="PTHR11863">
    <property type="entry name" value="STEROL DESATURASE"/>
    <property type="match status" value="1"/>
</dbReference>
<dbReference type="Proteomes" id="UP000528457">
    <property type="component" value="Unassembled WGS sequence"/>
</dbReference>
<name>A0A7X0JUQ9_9GAMM</name>
<protein>
    <submittedName>
        <fullName evidence="7">Sterol desaturase/sphingolipid hydroxylase (Fatty acid hydroxylase superfamily)</fullName>
    </submittedName>
</protein>
<dbReference type="Pfam" id="PF04116">
    <property type="entry name" value="FA_hydroxylase"/>
    <property type="match status" value="1"/>
</dbReference>
<feature type="transmembrane region" description="Helical" evidence="5">
    <location>
        <begin position="51"/>
        <end position="69"/>
    </location>
</feature>
<keyword evidence="8" id="KW-1185">Reference proteome</keyword>
<gene>
    <name evidence="7" type="ORF">HNR48_002912</name>
</gene>
<evidence type="ECO:0000313" key="8">
    <source>
        <dbReference type="Proteomes" id="UP000528457"/>
    </source>
</evidence>
<keyword evidence="2 5" id="KW-0812">Transmembrane</keyword>
<evidence type="ECO:0000256" key="4">
    <source>
        <dbReference type="ARBA" id="ARBA00023136"/>
    </source>
</evidence>
<comment type="subcellular location">
    <subcellularLocation>
        <location evidence="1">Membrane</location>
    </subcellularLocation>
</comment>
<reference evidence="7 8" key="1">
    <citation type="submission" date="2020-08" db="EMBL/GenBank/DDBJ databases">
        <title>Genomic Encyclopedia of Type Strains, Phase IV (KMG-IV): sequencing the most valuable type-strain genomes for metagenomic binning, comparative biology and taxonomic classification.</title>
        <authorList>
            <person name="Goeker M."/>
        </authorList>
    </citation>
    <scope>NUCLEOTIDE SEQUENCE [LARGE SCALE GENOMIC DNA]</scope>
    <source>
        <strain evidence="7 8">DSM 22368</strain>
    </source>
</reference>
<evidence type="ECO:0000313" key="7">
    <source>
        <dbReference type="EMBL" id="MBB6522627.1"/>
    </source>
</evidence>
<dbReference type="AlphaFoldDB" id="A0A7X0JUQ9"/>
<evidence type="ECO:0000259" key="6">
    <source>
        <dbReference type="Pfam" id="PF04116"/>
    </source>
</evidence>
<dbReference type="EMBL" id="JACHHT010000002">
    <property type="protein sequence ID" value="MBB6522627.1"/>
    <property type="molecule type" value="Genomic_DNA"/>
</dbReference>
<dbReference type="InterPro" id="IPR006694">
    <property type="entry name" value="Fatty_acid_hydroxylase"/>
</dbReference>
<dbReference type="InterPro" id="IPR050307">
    <property type="entry name" value="Sterol_Desaturase_Related"/>
</dbReference>
<dbReference type="InParanoid" id="A0A7X0JUQ9"/>
<evidence type="ECO:0000256" key="3">
    <source>
        <dbReference type="ARBA" id="ARBA00022989"/>
    </source>
</evidence>
<dbReference type="RefSeq" id="WP_167202777.1">
    <property type="nucleotide sequence ID" value="NZ_JAAONY010000002.1"/>
</dbReference>
<proteinExistence type="predicted"/>
<keyword evidence="3 5" id="KW-1133">Transmembrane helix</keyword>
<feature type="transmembrane region" description="Helical" evidence="5">
    <location>
        <begin position="104"/>
        <end position="123"/>
    </location>
</feature>
<dbReference type="GO" id="GO:0016491">
    <property type="term" value="F:oxidoreductase activity"/>
    <property type="evidence" value="ECO:0007669"/>
    <property type="project" value="InterPro"/>
</dbReference>
<dbReference type="GO" id="GO:0005506">
    <property type="term" value="F:iron ion binding"/>
    <property type="evidence" value="ECO:0007669"/>
    <property type="project" value="InterPro"/>
</dbReference>
<sequence>MDYLILILVVVTTFTGLEYLFGPRRQPLLFSRPDAKVDLAFLVFNELITKWFEYLILFGFVAVLVYFFGDDSEKALSVTRQDFNRGQLSIAPSYFMEAISAWPFYWKLLLGLLVADFFGYWTHRIFHWGKLWKYHAVHHSPEQLDWFSTGRVHPVDALCLGVVQSMPILLLGFDASVFIAAAPTITVLTILSHANVNWDFGPLRYFIISPKFHRWHHTSEKEGIDKNFAGLFPFYDIIFGTWYMPASMPEKFGAGNTKVPKGFWGQLKFPFARSLKSENE</sequence>
<dbReference type="GO" id="GO:0008610">
    <property type="term" value="P:lipid biosynthetic process"/>
    <property type="evidence" value="ECO:0007669"/>
    <property type="project" value="InterPro"/>
</dbReference>
<dbReference type="GO" id="GO:0016020">
    <property type="term" value="C:membrane"/>
    <property type="evidence" value="ECO:0007669"/>
    <property type="project" value="UniProtKB-SubCell"/>
</dbReference>
<evidence type="ECO:0000256" key="5">
    <source>
        <dbReference type="SAM" id="Phobius"/>
    </source>
</evidence>
<organism evidence="7 8">
    <name type="scientific">Pseudoteredinibacter isoporae</name>
    <dbReference type="NCBI Taxonomy" id="570281"/>
    <lineage>
        <taxon>Bacteria</taxon>
        <taxon>Pseudomonadati</taxon>
        <taxon>Pseudomonadota</taxon>
        <taxon>Gammaproteobacteria</taxon>
        <taxon>Cellvibrionales</taxon>
        <taxon>Cellvibrionaceae</taxon>
        <taxon>Pseudoteredinibacter</taxon>
    </lineage>
</organism>
<accession>A0A7X0JUQ9</accession>
<feature type="domain" description="Fatty acid hydroxylase" evidence="6">
    <location>
        <begin position="109"/>
        <end position="241"/>
    </location>
</feature>
<evidence type="ECO:0000256" key="2">
    <source>
        <dbReference type="ARBA" id="ARBA00022692"/>
    </source>
</evidence>
<keyword evidence="4 5" id="KW-0472">Membrane</keyword>
<feature type="transmembrane region" description="Helical" evidence="5">
    <location>
        <begin position="6"/>
        <end position="22"/>
    </location>
</feature>
<evidence type="ECO:0000256" key="1">
    <source>
        <dbReference type="ARBA" id="ARBA00004370"/>
    </source>
</evidence>